<evidence type="ECO:0000313" key="2">
    <source>
        <dbReference type="EMBL" id="MFD0884725.1"/>
    </source>
</evidence>
<name>A0ABW3DLG7_9ACTN</name>
<feature type="signal peptide" evidence="1">
    <location>
        <begin position="1"/>
        <end position="28"/>
    </location>
</feature>
<gene>
    <name evidence="2" type="ORF">ACFQ08_09210</name>
</gene>
<dbReference type="PROSITE" id="PS51257">
    <property type="entry name" value="PROKAR_LIPOPROTEIN"/>
    <property type="match status" value="1"/>
</dbReference>
<comment type="caution">
    <text evidence="2">The sequence shown here is derived from an EMBL/GenBank/DDBJ whole genome shotgun (WGS) entry which is preliminary data.</text>
</comment>
<dbReference type="Proteomes" id="UP001597024">
    <property type="component" value="Unassembled WGS sequence"/>
</dbReference>
<evidence type="ECO:0000313" key="3">
    <source>
        <dbReference type="Proteomes" id="UP001597024"/>
    </source>
</evidence>
<evidence type="ECO:0000256" key="1">
    <source>
        <dbReference type="SAM" id="SignalP"/>
    </source>
</evidence>
<feature type="chain" id="PRO_5047226455" evidence="1">
    <location>
        <begin position="29"/>
        <end position="99"/>
    </location>
</feature>
<reference evidence="3" key="1">
    <citation type="journal article" date="2019" name="Int. J. Syst. Evol. Microbiol.">
        <title>The Global Catalogue of Microorganisms (GCM) 10K type strain sequencing project: providing services to taxonomists for standard genome sequencing and annotation.</title>
        <authorList>
            <consortium name="The Broad Institute Genomics Platform"/>
            <consortium name="The Broad Institute Genome Sequencing Center for Infectious Disease"/>
            <person name="Wu L."/>
            <person name="Ma J."/>
        </authorList>
    </citation>
    <scope>NUCLEOTIDE SEQUENCE [LARGE SCALE GENOMIC DNA]</scope>
    <source>
        <strain evidence="3">CCUG 62974</strain>
    </source>
</reference>
<protein>
    <submittedName>
        <fullName evidence="2">Uncharacterized protein</fullName>
    </submittedName>
</protein>
<accession>A0ABW3DLG7</accession>
<dbReference type="EMBL" id="JBHTHX010000216">
    <property type="protein sequence ID" value="MFD0884725.1"/>
    <property type="molecule type" value="Genomic_DNA"/>
</dbReference>
<keyword evidence="1" id="KW-0732">Signal</keyword>
<organism evidence="2 3">
    <name type="scientific">Streptosporangium algeriense</name>
    <dbReference type="NCBI Taxonomy" id="1682748"/>
    <lineage>
        <taxon>Bacteria</taxon>
        <taxon>Bacillati</taxon>
        <taxon>Actinomycetota</taxon>
        <taxon>Actinomycetes</taxon>
        <taxon>Streptosporangiales</taxon>
        <taxon>Streptosporangiaceae</taxon>
        <taxon>Streptosporangium</taxon>
    </lineage>
</organism>
<sequence length="99" mass="10384">MRNRFAAASATALLAASLLVGSASPAHATLTGCTAWQSGYDVYSQCTGGTGTQWIYAYGKHMNPYVGDYNVSGPRVGVGEISKVTFPGTVHGYFTVLDD</sequence>
<keyword evidence="3" id="KW-1185">Reference proteome</keyword>
<proteinExistence type="predicted"/>